<evidence type="ECO:0000256" key="8">
    <source>
        <dbReference type="ARBA" id="ARBA00022801"/>
    </source>
</evidence>
<evidence type="ECO:0000313" key="19">
    <source>
        <dbReference type="Proteomes" id="UP000030392"/>
    </source>
</evidence>
<dbReference type="GO" id="GO:0008237">
    <property type="term" value="F:metallopeptidase activity"/>
    <property type="evidence" value="ECO:0007669"/>
    <property type="project" value="UniProtKB-UniRule"/>
</dbReference>
<feature type="binding site" evidence="16">
    <location>
        <position position="42"/>
    </location>
    <ligand>
        <name>Zn(2+)</name>
        <dbReference type="ChEBI" id="CHEBI:29105"/>
        <note>catalytic</note>
    </ligand>
</feature>
<proteinExistence type="inferred from homology"/>
<evidence type="ECO:0000256" key="10">
    <source>
        <dbReference type="ARBA" id="ARBA00022989"/>
    </source>
</evidence>
<evidence type="ECO:0000256" key="2">
    <source>
        <dbReference type="ARBA" id="ARBA00007931"/>
    </source>
</evidence>
<comment type="subcellular location">
    <subcellularLocation>
        <location evidence="1 14">Cell membrane</location>
        <topology evidence="1 14">Multi-pass membrane protein</topology>
    </subcellularLocation>
</comment>
<comment type="caution">
    <text evidence="18">The sequence shown here is derived from an EMBL/GenBank/DDBJ whole genome shotgun (WGS) entry which is preliminary data.</text>
</comment>
<evidence type="ECO:0000256" key="6">
    <source>
        <dbReference type="ARBA" id="ARBA00022723"/>
    </source>
</evidence>
<feature type="domain" description="Peptidase M50" evidence="17">
    <location>
        <begin position="30"/>
        <end position="99"/>
    </location>
</feature>
<dbReference type="PANTHER" id="PTHR39188">
    <property type="entry name" value="MEMBRANE-ASSOCIATED ZINC METALLOPROTEASE M50B"/>
    <property type="match status" value="1"/>
</dbReference>
<dbReference type="InterPro" id="IPR008915">
    <property type="entry name" value="Peptidase_M50"/>
</dbReference>
<dbReference type="EMBL" id="JNAX01000015">
    <property type="protein sequence ID" value="KGG19374.1"/>
    <property type="molecule type" value="Genomic_DNA"/>
</dbReference>
<name>A0A0A2C3Y1_PROMR</name>
<evidence type="ECO:0000256" key="3">
    <source>
        <dbReference type="ARBA" id="ARBA00022475"/>
    </source>
</evidence>
<dbReference type="InterPro" id="IPR016483">
    <property type="entry name" value="UCP006404_Pept_M50_CBS"/>
</dbReference>
<organism evidence="18 19">
    <name type="scientific">Prochlorococcus marinus str. PAC1</name>
    <dbReference type="NCBI Taxonomy" id="59924"/>
    <lineage>
        <taxon>Bacteria</taxon>
        <taxon>Bacillati</taxon>
        <taxon>Cyanobacteriota</taxon>
        <taxon>Cyanophyceae</taxon>
        <taxon>Synechococcales</taxon>
        <taxon>Prochlorococcaceae</taxon>
        <taxon>Prochlorococcus</taxon>
    </lineage>
</organism>
<comment type="cofactor">
    <cofactor evidence="14 16">
        <name>Zn(2+)</name>
        <dbReference type="ChEBI" id="CHEBI:29105"/>
    </cofactor>
    <text evidence="14 16">Binds 1 zinc ion per subunit.</text>
</comment>
<keyword evidence="10 14" id="KW-1133">Transmembrane helix</keyword>
<dbReference type="PIRSF" id="PIRSF006404">
    <property type="entry name" value="UCP006404_Pept_M50_CBS"/>
    <property type="match status" value="1"/>
</dbReference>
<evidence type="ECO:0000256" key="4">
    <source>
        <dbReference type="ARBA" id="ARBA00022670"/>
    </source>
</evidence>
<reference evidence="19" key="1">
    <citation type="journal article" date="2014" name="Sci. Data">
        <title>Genomes of diverse isolates of the marine cyanobacterium Prochlorococcus.</title>
        <authorList>
            <person name="Biller S."/>
            <person name="Berube P."/>
            <person name="Thompson J."/>
            <person name="Kelly L."/>
            <person name="Roggensack S."/>
            <person name="Awad L."/>
            <person name="Roache-Johnson K."/>
            <person name="Ding H."/>
            <person name="Giovannoni S.J."/>
            <person name="Moore L.R."/>
            <person name="Chisholm S.W."/>
        </authorList>
    </citation>
    <scope>NUCLEOTIDE SEQUENCE [LARGE SCALE GENOMIC DNA]</scope>
    <source>
        <strain evidence="19">PAC1</strain>
    </source>
</reference>
<dbReference type="CDD" id="cd06164">
    <property type="entry name" value="S2P-M50_SpoIVFB_CBS"/>
    <property type="match status" value="1"/>
</dbReference>
<feature type="binding site" evidence="16">
    <location>
        <position position="135"/>
    </location>
    <ligand>
        <name>Zn(2+)</name>
        <dbReference type="ChEBI" id="CHEBI:29105"/>
        <note>catalytic</note>
    </ligand>
</feature>
<feature type="transmembrane region" description="Helical" evidence="14">
    <location>
        <begin position="157"/>
        <end position="176"/>
    </location>
</feature>
<evidence type="ECO:0000256" key="11">
    <source>
        <dbReference type="ARBA" id="ARBA00023049"/>
    </source>
</evidence>
<dbReference type="PROSITE" id="PS51257">
    <property type="entry name" value="PROKAR_LIPOPROTEIN"/>
    <property type="match status" value="1"/>
</dbReference>
<dbReference type="AlphaFoldDB" id="A0A0A2C3Y1"/>
<dbReference type="GO" id="GO:0006508">
    <property type="term" value="P:proteolysis"/>
    <property type="evidence" value="ECO:0007669"/>
    <property type="project" value="UniProtKB-KW"/>
</dbReference>
<keyword evidence="11 14" id="KW-0482">Metalloprotease</keyword>
<evidence type="ECO:0000256" key="15">
    <source>
        <dbReference type="PIRSR" id="PIRSR006404-1"/>
    </source>
</evidence>
<feature type="transmembrane region" description="Helical" evidence="14">
    <location>
        <begin position="182"/>
        <end position="199"/>
    </location>
</feature>
<keyword evidence="4 14" id="KW-0645">Protease</keyword>
<dbReference type="Proteomes" id="UP000030392">
    <property type="component" value="Unassembled WGS sequence"/>
</dbReference>
<keyword evidence="13 14" id="KW-0472">Membrane</keyword>
<dbReference type="Pfam" id="PF02163">
    <property type="entry name" value="Peptidase_M50"/>
    <property type="match status" value="2"/>
</dbReference>
<evidence type="ECO:0000256" key="1">
    <source>
        <dbReference type="ARBA" id="ARBA00004651"/>
    </source>
</evidence>
<keyword evidence="9 14" id="KW-0862">Zinc</keyword>
<evidence type="ECO:0000256" key="14">
    <source>
        <dbReference type="PIRNR" id="PIRNR006404"/>
    </source>
</evidence>
<evidence type="ECO:0000259" key="17">
    <source>
        <dbReference type="Pfam" id="PF02163"/>
    </source>
</evidence>
<keyword evidence="3 14" id="KW-1003">Cell membrane</keyword>
<evidence type="ECO:0000256" key="13">
    <source>
        <dbReference type="ARBA" id="ARBA00023136"/>
    </source>
</evidence>
<feature type="transmembrane region" description="Helical" evidence="14">
    <location>
        <begin position="119"/>
        <end position="145"/>
    </location>
</feature>
<feature type="transmembrane region" description="Helical" evidence="14">
    <location>
        <begin position="78"/>
        <end position="99"/>
    </location>
</feature>
<feature type="transmembrane region" description="Helical" evidence="14">
    <location>
        <begin position="20"/>
        <end position="37"/>
    </location>
</feature>
<evidence type="ECO:0000256" key="5">
    <source>
        <dbReference type="ARBA" id="ARBA00022692"/>
    </source>
</evidence>
<keyword evidence="6 14" id="KW-0479">Metal-binding</keyword>
<evidence type="ECO:0000313" key="18">
    <source>
        <dbReference type="EMBL" id="KGG19374.1"/>
    </source>
</evidence>
<gene>
    <name evidence="18" type="ORF">EV03_1756</name>
</gene>
<dbReference type="GO" id="GO:0046872">
    <property type="term" value="F:metal ion binding"/>
    <property type="evidence" value="ECO:0007669"/>
    <property type="project" value="UniProtKB-UniRule"/>
</dbReference>
<evidence type="ECO:0000256" key="9">
    <source>
        <dbReference type="ARBA" id="ARBA00022833"/>
    </source>
</evidence>
<dbReference type="PANTHER" id="PTHR39188:SF3">
    <property type="entry name" value="STAGE IV SPORULATION PROTEIN FB"/>
    <property type="match status" value="1"/>
</dbReference>
<keyword evidence="12" id="KW-0129">CBS domain</keyword>
<feature type="binding site" evidence="16">
    <location>
        <position position="38"/>
    </location>
    <ligand>
        <name>Zn(2+)</name>
        <dbReference type="ChEBI" id="CHEBI:29105"/>
        <note>catalytic</note>
    </ligand>
</feature>
<accession>A0A0A2C3Y1</accession>
<dbReference type="InterPro" id="IPR046342">
    <property type="entry name" value="CBS_dom_sf"/>
</dbReference>
<dbReference type="GO" id="GO:0005886">
    <property type="term" value="C:plasma membrane"/>
    <property type="evidence" value="ECO:0007669"/>
    <property type="project" value="UniProtKB-SubCell"/>
</dbReference>
<comment type="similarity">
    <text evidence="2 14">Belongs to the peptidase M50B family.</text>
</comment>
<keyword evidence="5 14" id="KW-0812">Transmembrane</keyword>
<sequence length="383" mass="42416">MSAKDQFETLLNGQSSIWNGWVIGACTSSLLFLSVLLHELAHSLVAIGEGLKVRDITLFFLGGMASLEKECPTSKGSLKIAISGPVVSLLLAFLMILVSNNLSVSNFILSNLFKQVGSLNLLIGVFNLLPIIPLDGGVILKSLIWYFTGSKRAGIKVAIGSARLISFLAIFIGILSLLRGNLYLSICFSIIGLFVFSSSKSQSQIIQIQKILSELYVNQVCSRSFRVLEDDLPVKVLSKYSSFNKDNFSNEVWILLCREGRWVGYVNEKILKNISVQNWDKKFLYEFSQPINELSSISEKESLWKAILKIEKTKDGRLLVLSFSGLPLGTLDRVDIGKVVLKKIGLNLPDQLIKIARKENIYPLGLNLFNIAQSMDSSDLGED</sequence>
<evidence type="ECO:0000256" key="7">
    <source>
        <dbReference type="ARBA" id="ARBA00022737"/>
    </source>
</evidence>
<feature type="active site" evidence="15">
    <location>
        <position position="39"/>
    </location>
</feature>
<feature type="domain" description="Peptidase M50" evidence="17">
    <location>
        <begin position="105"/>
        <end position="152"/>
    </location>
</feature>
<keyword evidence="8 14" id="KW-0378">Hydrolase</keyword>
<evidence type="ECO:0000256" key="12">
    <source>
        <dbReference type="ARBA" id="ARBA00023122"/>
    </source>
</evidence>
<evidence type="ECO:0000256" key="16">
    <source>
        <dbReference type="PIRSR" id="PIRSR006404-2"/>
    </source>
</evidence>
<keyword evidence="7" id="KW-0677">Repeat</keyword>
<protein>
    <recommendedName>
        <fullName evidence="14">Zinc metalloprotease</fullName>
    </recommendedName>
</protein>
<dbReference type="SUPFAM" id="SSF54631">
    <property type="entry name" value="CBS-domain pair"/>
    <property type="match status" value="1"/>
</dbReference>